<evidence type="ECO:0000313" key="1">
    <source>
        <dbReference type="EMBL" id="TVP41574.1"/>
    </source>
</evidence>
<keyword evidence="2" id="KW-1185">Reference proteome</keyword>
<evidence type="ECO:0000313" key="2">
    <source>
        <dbReference type="Proteomes" id="UP000315289"/>
    </source>
</evidence>
<organism evidence="1 2">
    <name type="scientific">Candidatus Nitrosocosmicus arcticus</name>
    <dbReference type="NCBI Taxonomy" id="2035267"/>
    <lineage>
        <taxon>Archaea</taxon>
        <taxon>Nitrososphaerota</taxon>
        <taxon>Nitrososphaeria</taxon>
        <taxon>Nitrososphaerales</taxon>
        <taxon>Nitrososphaeraceae</taxon>
        <taxon>Candidatus Nitrosocosmicus</taxon>
    </lineage>
</organism>
<proteinExistence type="predicted"/>
<gene>
    <name evidence="1" type="ORF">NARC_30289</name>
</gene>
<dbReference type="EMBL" id="VOAH01000003">
    <property type="protein sequence ID" value="TVP41574.1"/>
    <property type="molecule type" value="Genomic_DNA"/>
</dbReference>
<comment type="caution">
    <text evidence="1">The sequence shown here is derived from an EMBL/GenBank/DDBJ whole genome shotgun (WGS) entry which is preliminary data.</text>
</comment>
<sequence>MEKEGYNAISFTDPILALEYFKETSDKHSTIIIDMRMPVCVE</sequence>
<dbReference type="Proteomes" id="UP000315289">
    <property type="component" value="Unassembled WGS sequence"/>
</dbReference>
<reference evidence="1 2" key="1">
    <citation type="journal article" date="2019" name="Front. Microbiol.">
        <title>Ammonia Oxidation by the Arctic Terrestrial Thaumarchaeote Candidatus Nitrosocosmicus arcticus Is Stimulated by Increasing Temperatures.</title>
        <authorList>
            <person name="Alves R.J.E."/>
            <person name="Kerou M."/>
            <person name="Zappe A."/>
            <person name="Bittner R."/>
            <person name="Abby S.S."/>
            <person name="Schmidt H.A."/>
            <person name="Pfeifer K."/>
            <person name="Schleper C."/>
        </authorList>
    </citation>
    <scope>NUCLEOTIDE SEQUENCE [LARGE SCALE GENOMIC DNA]</scope>
    <source>
        <strain evidence="1 2">Kfb</strain>
    </source>
</reference>
<accession>A0A557SY91</accession>
<name>A0A557SY91_9ARCH</name>
<dbReference type="AlphaFoldDB" id="A0A557SY91"/>
<protein>
    <submittedName>
        <fullName evidence="1">Putative signal transduction response regulator receiver domain protein</fullName>
    </submittedName>
</protein>